<accession>A0A5B7ET43</accession>
<dbReference type="AlphaFoldDB" id="A0A5B7ET43"/>
<dbReference type="EMBL" id="VSRR010003780">
    <property type="protein sequence ID" value="MPC37432.1"/>
    <property type="molecule type" value="Genomic_DNA"/>
</dbReference>
<comment type="caution">
    <text evidence="1">The sequence shown here is derived from an EMBL/GenBank/DDBJ whole genome shotgun (WGS) entry which is preliminary data.</text>
</comment>
<keyword evidence="2" id="KW-1185">Reference proteome</keyword>
<proteinExistence type="predicted"/>
<organism evidence="1 2">
    <name type="scientific">Portunus trituberculatus</name>
    <name type="common">Swimming crab</name>
    <name type="synonym">Neptunus trituberculatus</name>
    <dbReference type="NCBI Taxonomy" id="210409"/>
    <lineage>
        <taxon>Eukaryota</taxon>
        <taxon>Metazoa</taxon>
        <taxon>Ecdysozoa</taxon>
        <taxon>Arthropoda</taxon>
        <taxon>Crustacea</taxon>
        <taxon>Multicrustacea</taxon>
        <taxon>Malacostraca</taxon>
        <taxon>Eumalacostraca</taxon>
        <taxon>Eucarida</taxon>
        <taxon>Decapoda</taxon>
        <taxon>Pleocyemata</taxon>
        <taxon>Brachyura</taxon>
        <taxon>Eubrachyura</taxon>
        <taxon>Portunoidea</taxon>
        <taxon>Portunidae</taxon>
        <taxon>Portuninae</taxon>
        <taxon>Portunus</taxon>
    </lineage>
</organism>
<evidence type="ECO:0000313" key="2">
    <source>
        <dbReference type="Proteomes" id="UP000324222"/>
    </source>
</evidence>
<keyword evidence="1" id="KW-0347">Helicase</keyword>
<gene>
    <name evidence="1" type="primary">DHX30_0</name>
    <name evidence="1" type="ORF">E2C01_030913</name>
</gene>
<keyword evidence="1" id="KW-0547">Nucleotide-binding</keyword>
<keyword evidence="1" id="KW-0067">ATP-binding</keyword>
<dbReference type="Proteomes" id="UP000324222">
    <property type="component" value="Unassembled WGS sequence"/>
</dbReference>
<dbReference type="GO" id="GO:0004386">
    <property type="term" value="F:helicase activity"/>
    <property type="evidence" value="ECO:0007669"/>
    <property type="project" value="UniProtKB-KW"/>
</dbReference>
<dbReference type="OrthoDB" id="5600252at2759"/>
<sequence length="265" mass="29235">MAILNSTEVSNTQQTLATLSHSVQTGNLNWMGQWGTGQHTLIRHIDLPNVYNSRTDLIVLGNHYWIFLANSQQQRAGRQAGEVLHLYSSEGHQAMSAFPVPESMRSPLEHASLQYKAHCSEESVGSVLAEGMSVPSCPPVTAVVANLERLPGHFGTGSPQQHSNTRHLIALGRMMMHMSTPPPFPQGHADVVIVFRCVEVLFGDEAGEREIGVVVIAQINWLKDKKSKENDHCRDVIQSASQPARKSSQESLNAAKETYCYQDID</sequence>
<keyword evidence="1" id="KW-0378">Hydrolase</keyword>
<evidence type="ECO:0000313" key="1">
    <source>
        <dbReference type="EMBL" id="MPC37432.1"/>
    </source>
</evidence>
<reference evidence="1 2" key="1">
    <citation type="submission" date="2019-05" db="EMBL/GenBank/DDBJ databases">
        <title>Another draft genome of Portunus trituberculatus and its Hox gene families provides insights of decapod evolution.</title>
        <authorList>
            <person name="Jeong J.-H."/>
            <person name="Song I."/>
            <person name="Kim S."/>
            <person name="Choi T."/>
            <person name="Kim D."/>
            <person name="Ryu S."/>
            <person name="Kim W."/>
        </authorList>
    </citation>
    <scope>NUCLEOTIDE SEQUENCE [LARGE SCALE GENOMIC DNA]</scope>
    <source>
        <tissue evidence="1">Muscle</tissue>
    </source>
</reference>
<protein>
    <submittedName>
        <fullName evidence="1">Putative ATP-dependent RNA helicase DHX30</fullName>
    </submittedName>
</protein>
<name>A0A5B7ET43_PORTR</name>